<dbReference type="Gene3D" id="2.30.42.10">
    <property type="match status" value="1"/>
</dbReference>
<evidence type="ECO:0000256" key="1">
    <source>
        <dbReference type="ARBA" id="ARBA00004518"/>
    </source>
</evidence>
<dbReference type="PANTHER" id="PTHR32060:SF30">
    <property type="entry name" value="CARBOXY-TERMINAL PROCESSING PROTEASE CTPA"/>
    <property type="match status" value="1"/>
</dbReference>
<dbReference type="InterPro" id="IPR005151">
    <property type="entry name" value="Tail-specific_protease"/>
</dbReference>
<feature type="signal peptide" evidence="14">
    <location>
        <begin position="1"/>
        <end position="22"/>
    </location>
</feature>
<evidence type="ECO:0000256" key="3">
    <source>
        <dbReference type="ARBA" id="ARBA00022670"/>
    </source>
</evidence>
<dbReference type="Proteomes" id="UP000625316">
    <property type="component" value="Unassembled WGS sequence"/>
</dbReference>
<dbReference type="PROSITE" id="PS50106">
    <property type="entry name" value="PDZ"/>
    <property type="match status" value="1"/>
</dbReference>
<dbReference type="InterPro" id="IPR036034">
    <property type="entry name" value="PDZ_sf"/>
</dbReference>
<comment type="similarity">
    <text evidence="2 13">Belongs to the peptidase S41A family.</text>
</comment>
<dbReference type="SUPFAM" id="SSF50156">
    <property type="entry name" value="PDZ domain-like"/>
    <property type="match status" value="1"/>
</dbReference>
<protein>
    <recommendedName>
        <fullName evidence="11">Carboxyl-terminal-processing protease</fullName>
        <ecNumber evidence="10">3.4.21.102</ecNumber>
    </recommendedName>
    <alternativeName>
        <fullName evidence="12">CtpA</fullName>
    </alternativeName>
</protein>
<dbReference type="InterPro" id="IPR029045">
    <property type="entry name" value="ClpP/crotonase-like_dom_sf"/>
</dbReference>
<dbReference type="SUPFAM" id="SSF52096">
    <property type="entry name" value="ClpP/crotonase"/>
    <property type="match status" value="1"/>
</dbReference>
<gene>
    <name evidence="16" type="ORF">IQ266_24860</name>
</gene>
<dbReference type="SMART" id="SM00245">
    <property type="entry name" value="TSPc"/>
    <property type="match status" value="1"/>
</dbReference>
<evidence type="ECO:0000256" key="5">
    <source>
        <dbReference type="ARBA" id="ARBA00022801"/>
    </source>
</evidence>
<feature type="domain" description="PDZ" evidence="15">
    <location>
        <begin position="93"/>
        <end position="163"/>
    </location>
</feature>
<feature type="chain" id="PRO_5037588711" description="Carboxyl-terminal-processing protease" evidence="14">
    <location>
        <begin position="23"/>
        <end position="375"/>
    </location>
</feature>
<evidence type="ECO:0000259" key="15">
    <source>
        <dbReference type="PROSITE" id="PS50106"/>
    </source>
</evidence>
<evidence type="ECO:0000313" key="16">
    <source>
        <dbReference type="EMBL" id="MBE9032972.1"/>
    </source>
</evidence>
<comment type="subcellular location">
    <subcellularLocation>
        <location evidence="1">Cellular thylakoid lumen</location>
    </subcellularLocation>
</comment>
<evidence type="ECO:0000256" key="8">
    <source>
        <dbReference type="ARBA" id="ARBA00051784"/>
    </source>
</evidence>
<feature type="non-terminal residue" evidence="16">
    <location>
        <position position="375"/>
    </location>
</feature>
<evidence type="ECO:0000256" key="14">
    <source>
        <dbReference type="SAM" id="SignalP"/>
    </source>
</evidence>
<keyword evidence="5 13" id="KW-0378">Hydrolase</keyword>
<dbReference type="GO" id="GO:0030288">
    <property type="term" value="C:outer membrane-bounded periplasmic space"/>
    <property type="evidence" value="ECO:0007669"/>
    <property type="project" value="TreeGrafter"/>
</dbReference>
<dbReference type="SMART" id="SM00228">
    <property type="entry name" value="PDZ"/>
    <property type="match status" value="1"/>
</dbReference>
<evidence type="ECO:0000256" key="9">
    <source>
        <dbReference type="ARBA" id="ARBA00053093"/>
    </source>
</evidence>
<organism evidence="16 17">
    <name type="scientific">Romeriopsis navalis LEGE 11480</name>
    <dbReference type="NCBI Taxonomy" id="2777977"/>
    <lineage>
        <taxon>Bacteria</taxon>
        <taxon>Bacillati</taxon>
        <taxon>Cyanobacteriota</taxon>
        <taxon>Cyanophyceae</taxon>
        <taxon>Leptolyngbyales</taxon>
        <taxon>Leptolyngbyaceae</taxon>
        <taxon>Romeriopsis</taxon>
        <taxon>Romeriopsis navalis</taxon>
    </lineage>
</organism>
<dbReference type="Gene3D" id="3.30.750.44">
    <property type="match status" value="1"/>
</dbReference>
<proteinExistence type="inferred from homology"/>
<evidence type="ECO:0000256" key="4">
    <source>
        <dbReference type="ARBA" id="ARBA00022729"/>
    </source>
</evidence>
<sequence length="375" mass="40878">MWVLSGLLPLLLVMTLAYPAQALTEEQRLINEVWRIVDRAYVDPSYNHQNWFALREKALKKTDLERENTYELVQGMLAVLDDPFTRLLKPNQYRSLQTSTSGELTGVGLQIAQDAETKQLKVITPIAGSPAEKAGIQPADLILDIDGRAALGLTLDEAAERMRGEIGTVVNLQIQRGGEPQDYDLVRDRIELNPVVAELRPAEGKKIGYVRLNQFNANAAEEVAMTLKDMEKQGASGYILDLRNNPGGLLQAGVDIARDWIDQGEIVFTVSRSGALDSYEANDSALTQDPLVVLVNKGTASASEILAGALQDNGRATILGEQTFGKGLIQSLFDLSDGSGLAVTVAKYETPTHRDINKLGITPDQVVPMDALTPD</sequence>
<dbReference type="InterPro" id="IPR001478">
    <property type="entry name" value="PDZ"/>
</dbReference>
<dbReference type="GO" id="GO:0007165">
    <property type="term" value="P:signal transduction"/>
    <property type="evidence" value="ECO:0007669"/>
    <property type="project" value="TreeGrafter"/>
</dbReference>
<dbReference type="GO" id="GO:0031979">
    <property type="term" value="C:plasma membrane-derived thylakoid lumen"/>
    <property type="evidence" value="ECO:0007669"/>
    <property type="project" value="UniProtKB-SubCell"/>
</dbReference>
<dbReference type="NCBIfam" id="TIGR00225">
    <property type="entry name" value="prc"/>
    <property type="match status" value="1"/>
</dbReference>
<keyword evidence="7" id="KW-0793">Thylakoid</keyword>
<dbReference type="EC" id="3.4.21.102" evidence="10"/>
<dbReference type="FunFam" id="3.90.226.10:FF:000023">
    <property type="entry name" value="Carboxyl-terminal processing protease"/>
    <property type="match status" value="1"/>
</dbReference>
<evidence type="ECO:0000256" key="11">
    <source>
        <dbReference type="ARBA" id="ARBA00069724"/>
    </source>
</evidence>
<name>A0A928Z6F7_9CYAN</name>
<dbReference type="AlphaFoldDB" id="A0A928Z6F7"/>
<evidence type="ECO:0000256" key="10">
    <source>
        <dbReference type="ARBA" id="ARBA00066637"/>
    </source>
</evidence>
<evidence type="ECO:0000256" key="12">
    <source>
        <dbReference type="ARBA" id="ARBA00080563"/>
    </source>
</evidence>
<reference evidence="16" key="1">
    <citation type="submission" date="2020-10" db="EMBL/GenBank/DDBJ databases">
        <authorList>
            <person name="Castelo-Branco R."/>
            <person name="Eusebio N."/>
            <person name="Adriana R."/>
            <person name="Vieira A."/>
            <person name="Brugerolle De Fraissinette N."/>
            <person name="Rezende De Castro R."/>
            <person name="Schneider M.P."/>
            <person name="Vasconcelos V."/>
            <person name="Leao P.N."/>
        </authorList>
    </citation>
    <scope>NUCLEOTIDE SEQUENCE</scope>
    <source>
        <strain evidence="16">LEGE 11480</strain>
    </source>
</reference>
<evidence type="ECO:0000313" key="17">
    <source>
        <dbReference type="Proteomes" id="UP000625316"/>
    </source>
</evidence>
<evidence type="ECO:0000256" key="13">
    <source>
        <dbReference type="RuleBase" id="RU004404"/>
    </source>
</evidence>
<keyword evidence="3 13" id="KW-0645">Protease</keyword>
<dbReference type="EMBL" id="JADEXQ010000139">
    <property type="protein sequence ID" value="MBE9032972.1"/>
    <property type="molecule type" value="Genomic_DNA"/>
</dbReference>
<keyword evidence="4 14" id="KW-0732">Signal</keyword>
<evidence type="ECO:0000256" key="6">
    <source>
        <dbReference type="ARBA" id="ARBA00022825"/>
    </source>
</evidence>
<comment type="caution">
    <text evidence="16">The sequence shown here is derived from an EMBL/GenBank/DDBJ whole genome shotgun (WGS) entry which is preliminary data.</text>
</comment>
<dbReference type="PANTHER" id="PTHR32060">
    <property type="entry name" value="TAIL-SPECIFIC PROTEASE"/>
    <property type="match status" value="1"/>
</dbReference>
<evidence type="ECO:0000256" key="2">
    <source>
        <dbReference type="ARBA" id="ARBA00009179"/>
    </source>
</evidence>
<comment type="function">
    <text evidence="9">Cleavage of the 16 C-terminal residues from the D1 precursor of photosystem II (PSII). This proteolytic processing is necessary to allow the light-driven assembly of the oxygen-evolving cluster (a tetranuclear manganese), which is responsible for photosynthetic water oxidation.</text>
</comment>
<keyword evidence="6 13" id="KW-0720">Serine protease</keyword>
<dbReference type="InterPro" id="IPR004447">
    <property type="entry name" value="Peptidase_S41A"/>
</dbReference>
<dbReference type="Gene3D" id="3.90.226.10">
    <property type="entry name" value="2-enoyl-CoA Hydratase, Chain A, domain 1"/>
    <property type="match status" value="1"/>
</dbReference>
<accession>A0A928Z6F7</accession>
<dbReference type="CDD" id="cd06782">
    <property type="entry name" value="cpPDZ_CPP-like"/>
    <property type="match status" value="1"/>
</dbReference>
<dbReference type="GO" id="GO:0004252">
    <property type="term" value="F:serine-type endopeptidase activity"/>
    <property type="evidence" value="ECO:0007669"/>
    <property type="project" value="UniProtKB-EC"/>
</dbReference>
<dbReference type="FunFam" id="3.30.750.44:FF:000002">
    <property type="entry name" value="carboxyl-terminal-processing peptidase 2, chloroplastic"/>
    <property type="match status" value="1"/>
</dbReference>
<dbReference type="GO" id="GO:0006508">
    <property type="term" value="P:proteolysis"/>
    <property type="evidence" value="ECO:0007669"/>
    <property type="project" value="UniProtKB-KW"/>
</dbReference>
<comment type="catalytic activity">
    <reaction evidence="8">
        <text>The enzyme shows specific recognition of a C-terminal tripeptide, Xaa-Yaa-Zaa, in which Xaa is preferably Ala or Leu, Yaa is preferably Ala or Tyr, and Zaa is preferably Ala, but then cleaves at a variable distance from the C-terminus. A typical cleavage is -Ala-Ala-|-Arg-Ala-Ala-Lys-Glu-Asn-Tyr-Ala-Leu-Ala-Ala.</text>
        <dbReference type="EC" id="3.4.21.102"/>
    </reaction>
</comment>
<dbReference type="InterPro" id="IPR041489">
    <property type="entry name" value="PDZ_6"/>
</dbReference>
<dbReference type="FunFam" id="2.30.42.10:FF:000063">
    <property type="entry name" value="Peptidase, S41 family"/>
    <property type="match status" value="1"/>
</dbReference>
<dbReference type="Pfam" id="PF03572">
    <property type="entry name" value="Peptidase_S41"/>
    <property type="match status" value="1"/>
</dbReference>
<keyword evidence="17" id="KW-1185">Reference proteome</keyword>
<evidence type="ECO:0000256" key="7">
    <source>
        <dbReference type="ARBA" id="ARBA00023078"/>
    </source>
</evidence>
<dbReference type="CDD" id="cd07560">
    <property type="entry name" value="Peptidase_S41_CPP"/>
    <property type="match status" value="1"/>
</dbReference>
<dbReference type="Pfam" id="PF17820">
    <property type="entry name" value="PDZ_6"/>
    <property type="match status" value="1"/>
</dbReference>